<dbReference type="InterPro" id="IPR041157">
    <property type="entry name" value="PUD1/2"/>
</dbReference>
<dbReference type="Proteomes" id="UP000265663">
    <property type="component" value="Unassembled WGS sequence"/>
</dbReference>
<accession>A0A3M7M8G4</accession>
<protein>
    <recommendedName>
        <fullName evidence="2">Up-regulated in Daf-2 domain-containing protein</fullName>
    </recommendedName>
</protein>
<feature type="signal peptide" evidence="1">
    <location>
        <begin position="1"/>
        <end position="20"/>
    </location>
</feature>
<evidence type="ECO:0000313" key="4">
    <source>
        <dbReference type="Proteomes" id="UP000265663"/>
    </source>
</evidence>
<reference evidence="3 4" key="1">
    <citation type="journal article" date="2014" name="PLoS ONE">
        <title>De novo Genome Assembly of the Fungal Plant Pathogen Pyrenophora semeniperda.</title>
        <authorList>
            <person name="Soliai M.M."/>
            <person name="Meyer S.E."/>
            <person name="Udall J.A."/>
            <person name="Elzinga D.E."/>
            <person name="Hermansen R.A."/>
            <person name="Bodily P.M."/>
            <person name="Hart A.A."/>
            <person name="Coleman C.E."/>
        </authorList>
    </citation>
    <scope>NUCLEOTIDE SEQUENCE [LARGE SCALE GENOMIC DNA]</scope>
    <source>
        <strain evidence="3 4">CCB06</strain>
        <tissue evidence="3">Mycelium</tissue>
    </source>
</reference>
<sequence>MAKLTCVLIYLCCFFPFALCATVRHAQVRIENKSSKTLSAVRVRHAYGSIFKQRNSENQTWTNVTPGAATDASLEVEYLTGDPGTDWWQVGWTVLGEPMVDQSNAGNIKFRQTSPANAQGIYDEFVQSLGGEIAFSINELLSSADSTLLAVFKAILKFGTGGPKATDAVSLLAKFAVEALTPGLEKTKGLLGYKQCTLYSDDQNRIVNIRIYDTGYKLQISPADSSNCDTVWKLTTVPWSTAGIF</sequence>
<evidence type="ECO:0000259" key="2">
    <source>
        <dbReference type="Pfam" id="PF18457"/>
    </source>
</evidence>
<dbReference type="OrthoDB" id="3732327at2759"/>
<dbReference type="AlphaFoldDB" id="A0A3M7M8G4"/>
<keyword evidence="1" id="KW-0732">Signal</keyword>
<organism evidence="3 4">
    <name type="scientific">Pyrenophora seminiperda CCB06</name>
    <dbReference type="NCBI Taxonomy" id="1302712"/>
    <lineage>
        <taxon>Eukaryota</taxon>
        <taxon>Fungi</taxon>
        <taxon>Dikarya</taxon>
        <taxon>Ascomycota</taxon>
        <taxon>Pezizomycotina</taxon>
        <taxon>Dothideomycetes</taxon>
        <taxon>Pleosporomycetidae</taxon>
        <taxon>Pleosporales</taxon>
        <taxon>Pleosporineae</taxon>
        <taxon>Pleosporaceae</taxon>
        <taxon>Pyrenophora</taxon>
    </lineage>
</organism>
<dbReference type="EMBL" id="KE747824">
    <property type="protein sequence ID" value="RMZ70762.1"/>
    <property type="molecule type" value="Genomic_DNA"/>
</dbReference>
<feature type="domain" description="Up-regulated in Daf-2" evidence="2">
    <location>
        <begin position="22"/>
        <end position="227"/>
    </location>
</feature>
<evidence type="ECO:0000313" key="3">
    <source>
        <dbReference type="EMBL" id="RMZ70762.1"/>
    </source>
</evidence>
<name>A0A3M7M8G4_9PLEO</name>
<proteinExistence type="predicted"/>
<dbReference type="Pfam" id="PF18457">
    <property type="entry name" value="PUD1_2"/>
    <property type="match status" value="1"/>
</dbReference>
<gene>
    <name evidence="3" type="ORF">GMOD_00000897</name>
</gene>
<keyword evidence="4" id="KW-1185">Reference proteome</keyword>
<dbReference type="Gene3D" id="2.60.40.3820">
    <property type="match status" value="1"/>
</dbReference>
<evidence type="ECO:0000256" key="1">
    <source>
        <dbReference type="SAM" id="SignalP"/>
    </source>
</evidence>
<feature type="chain" id="PRO_5017982252" description="Up-regulated in Daf-2 domain-containing protein" evidence="1">
    <location>
        <begin position="21"/>
        <end position="245"/>
    </location>
</feature>